<evidence type="ECO:0000256" key="1">
    <source>
        <dbReference type="SAM" id="MobiDB-lite"/>
    </source>
</evidence>
<dbReference type="EMBL" id="JARKIF010000010">
    <property type="protein sequence ID" value="KAJ7628739.1"/>
    <property type="molecule type" value="Genomic_DNA"/>
</dbReference>
<evidence type="ECO:0000256" key="2">
    <source>
        <dbReference type="SAM" id="Phobius"/>
    </source>
</evidence>
<feature type="region of interest" description="Disordered" evidence="1">
    <location>
        <begin position="1"/>
        <end position="40"/>
    </location>
</feature>
<keyword evidence="2" id="KW-1133">Transmembrane helix</keyword>
<feature type="compositionally biased region" description="Basic and acidic residues" evidence="1">
    <location>
        <begin position="29"/>
        <end position="40"/>
    </location>
</feature>
<dbReference type="AlphaFoldDB" id="A0AAD7BRM1"/>
<name>A0AAD7BRM1_9AGAR</name>
<evidence type="ECO:0000313" key="4">
    <source>
        <dbReference type="Proteomes" id="UP001221142"/>
    </source>
</evidence>
<reference evidence="3" key="1">
    <citation type="submission" date="2023-03" db="EMBL/GenBank/DDBJ databases">
        <title>Massive genome expansion in bonnet fungi (Mycena s.s.) driven by repeated elements and novel gene families across ecological guilds.</title>
        <authorList>
            <consortium name="Lawrence Berkeley National Laboratory"/>
            <person name="Harder C.B."/>
            <person name="Miyauchi S."/>
            <person name="Viragh M."/>
            <person name="Kuo A."/>
            <person name="Thoen E."/>
            <person name="Andreopoulos B."/>
            <person name="Lu D."/>
            <person name="Skrede I."/>
            <person name="Drula E."/>
            <person name="Henrissat B."/>
            <person name="Morin E."/>
            <person name="Kohler A."/>
            <person name="Barry K."/>
            <person name="LaButti K."/>
            <person name="Morin E."/>
            <person name="Salamov A."/>
            <person name="Lipzen A."/>
            <person name="Mereny Z."/>
            <person name="Hegedus B."/>
            <person name="Baldrian P."/>
            <person name="Stursova M."/>
            <person name="Weitz H."/>
            <person name="Taylor A."/>
            <person name="Grigoriev I.V."/>
            <person name="Nagy L.G."/>
            <person name="Martin F."/>
            <person name="Kauserud H."/>
        </authorList>
    </citation>
    <scope>NUCLEOTIDE SEQUENCE</scope>
    <source>
        <strain evidence="3">9284</strain>
    </source>
</reference>
<organism evidence="3 4">
    <name type="scientific">Roridomyces roridus</name>
    <dbReference type="NCBI Taxonomy" id="1738132"/>
    <lineage>
        <taxon>Eukaryota</taxon>
        <taxon>Fungi</taxon>
        <taxon>Dikarya</taxon>
        <taxon>Basidiomycota</taxon>
        <taxon>Agaricomycotina</taxon>
        <taxon>Agaricomycetes</taxon>
        <taxon>Agaricomycetidae</taxon>
        <taxon>Agaricales</taxon>
        <taxon>Marasmiineae</taxon>
        <taxon>Mycenaceae</taxon>
        <taxon>Roridomyces</taxon>
    </lineage>
</organism>
<proteinExistence type="predicted"/>
<dbReference type="Proteomes" id="UP001221142">
    <property type="component" value="Unassembled WGS sequence"/>
</dbReference>
<feature type="compositionally biased region" description="Basic and acidic residues" evidence="1">
    <location>
        <begin position="335"/>
        <end position="344"/>
    </location>
</feature>
<protein>
    <submittedName>
        <fullName evidence="3">Uncharacterized protein</fullName>
    </submittedName>
</protein>
<sequence>MLMSAAPHLRGRRGHQAAQCQRSNSEPLDLDRDMRQSEPRLDKCTQELMGVIGRDNDIAVDGHQAGHDVDLLAEGDRLDMLDRSTKTWWERMQSGVRDGDEEGNGFMMQSLRPKETHVWHRVQVASGVPGMLEGIGRSLQVLERSLRRGLSAYALAGTVPPSISPTFHYKAIVGLTAFLMPPGVPGAQRYHSSRASHPDECEEQDAPILDLLCPHNLRYNSLDRVPSWVLVASIQGWRLKSSTTTLAGLSSLGGLWSTLNGVFALLFGANILVFMNSSRSLSPLGVIHIFQRNTLLRNWHADYPALKAEGSKPPGAVAFMRDRMIDIPQPEEEDEHGHVGEKGGGDGGETSAPAPWV</sequence>
<feature type="transmembrane region" description="Helical" evidence="2">
    <location>
        <begin position="254"/>
        <end position="274"/>
    </location>
</feature>
<feature type="region of interest" description="Disordered" evidence="1">
    <location>
        <begin position="328"/>
        <end position="357"/>
    </location>
</feature>
<comment type="caution">
    <text evidence="3">The sequence shown here is derived from an EMBL/GenBank/DDBJ whole genome shotgun (WGS) entry which is preliminary data.</text>
</comment>
<gene>
    <name evidence="3" type="ORF">FB45DRAFT_1004239</name>
</gene>
<keyword evidence="2" id="KW-0472">Membrane</keyword>
<evidence type="ECO:0000313" key="3">
    <source>
        <dbReference type="EMBL" id="KAJ7628739.1"/>
    </source>
</evidence>
<keyword evidence="4" id="KW-1185">Reference proteome</keyword>
<keyword evidence="2" id="KW-0812">Transmembrane</keyword>
<accession>A0AAD7BRM1</accession>